<feature type="region of interest" description="Disordered" evidence="1">
    <location>
        <begin position="1"/>
        <end position="97"/>
    </location>
</feature>
<accession>A0A3N4L6C1</accession>
<feature type="compositionally biased region" description="Polar residues" evidence="1">
    <location>
        <begin position="1"/>
        <end position="17"/>
    </location>
</feature>
<evidence type="ECO:0000313" key="3">
    <source>
        <dbReference type="Proteomes" id="UP000267821"/>
    </source>
</evidence>
<keyword evidence="3" id="KW-1185">Reference proteome</keyword>
<dbReference type="EMBL" id="ML121632">
    <property type="protein sequence ID" value="RPB18403.1"/>
    <property type="molecule type" value="Genomic_DNA"/>
</dbReference>
<organism evidence="2 3">
    <name type="scientific">Terfezia boudieri ATCC MYA-4762</name>
    <dbReference type="NCBI Taxonomy" id="1051890"/>
    <lineage>
        <taxon>Eukaryota</taxon>
        <taxon>Fungi</taxon>
        <taxon>Dikarya</taxon>
        <taxon>Ascomycota</taxon>
        <taxon>Pezizomycotina</taxon>
        <taxon>Pezizomycetes</taxon>
        <taxon>Pezizales</taxon>
        <taxon>Pezizaceae</taxon>
        <taxon>Terfezia</taxon>
    </lineage>
</organism>
<protein>
    <submittedName>
        <fullName evidence="2">Uncharacterized protein</fullName>
    </submittedName>
</protein>
<sequence>MSLATSSTLSTKDSTPATLPKIRPGLRNKQMEDTPQSTPPSLQGQKRKRWVPTDEGADDADEGQISSDDRDPDGDHDRDNEAKGDSEDSTQSRESNIYATCTLTHSIYLF</sequence>
<evidence type="ECO:0000313" key="2">
    <source>
        <dbReference type="EMBL" id="RPB18403.1"/>
    </source>
</evidence>
<proteinExistence type="predicted"/>
<feature type="compositionally biased region" description="Basic and acidic residues" evidence="1">
    <location>
        <begin position="67"/>
        <end position="86"/>
    </location>
</feature>
<evidence type="ECO:0000256" key="1">
    <source>
        <dbReference type="SAM" id="MobiDB-lite"/>
    </source>
</evidence>
<name>A0A3N4L6C1_9PEZI</name>
<feature type="compositionally biased region" description="Polar residues" evidence="1">
    <location>
        <begin position="33"/>
        <end position="44"/>
    </location>
</feature>
<reference evidence="2 3" key="1">
    <citation type="journal article" date="2018" name="Nat. Ecol. Evol.">
        <title>Pezizomycetes genomes reveal the molecular basis of ectomycorrhizal truffle lifestyle.</title>
        <authorList>
            <person name="Murat C."/>
            <person name="Payen T."/>
            <person name="Noel B."/>
            <person name="Kuo A."/>
            <person name="Morin E."/>
            <person name="Chen J."/>
            <person name="Kohler A."/>
            <person name="Krizsan K."/>
            <person name="Balestrini R."/>
            <person name="Da Silva C."/>
            <person name="Montanini B."/>
            <person name="Hainaut M."/>
            <person name="Levati E."/>
            <person name="Barry K.W."/>
            <person name="Belfiori B."/>
            <person name="Cichocki N."/>
            <person name="Clum A."/>
            <person name="Dockter R.B."/>
            <person name="Fauchery L."/>
            <person name="Guy J."/>
            <person name="Iotti M."/>
            <person name="Le Tacon F."/>
            <person name="Lindquist E.A."/>
            <person name="Lipzen A."/>
            <person name="Malagnac F."/>
            <person name="Mello A."/>
            <person name="Molinier V."/>
            <person name="Miyauchi S."/>
            <person name="Poulain J."/>
            <person name="Riccioni C."/>
            <person name="Rubini A."/>
            <person name="Sitrit Y."/>
            <person name="Splivallo R."/>
            <person name="Traeger S."/>
            <person name="Wang M."/>
            <person name="Zifcakova L."/>
            <person name="Wipf D."/>
            <person name="Zambonelli A."/>
            <person name="Paolocci F."/>
            <person name="Nowrousian M."/>
            <person name="Ottonello S."/>
            <person name="Baldrian P."/>
            <person name="Spatafora J.W."/>
            <person name="Henrissat B."/>
            <person name="Nagy L.G."/>
            <person name="Aury J.M."/>
            <person name="Wincker P."/>
            <person name="Grigoriev I.V."/>
            <person name="Bonfante P."/>
            <person name="Martin F.M."/>
        </authorList>
    </citation>
    <scope>NUCLEOTIDE SEQUENCE [LARGE SCALE GENOMIC DNA]</scope>
    <source>
        <strain evidence="2 3">ATCC MYA-4762</strain>
    </source>
</reference>
<dbReference type="InParanoid" id="A0A3N4L6C1"/>
<dbReference type="AlphaFoldDB" id="A0A3N4L6C1"/>
<dbReference type="Proteomes" id="UP000267821">
    <property type="component" value="Unassembled WGS sequence"/>
</dbReference>
<gene>
    <name evidence="2" type="ORF">L211DRAFT_854147</name>
</gene>